<name>A0A0G3XEL2_9SPHN</name>
<evidence type="ECO:0000313" key="1">
    <source>
        <dbReference type="EMBL" id="AKM09056.1"/>
    </source>
</evidence>
<dbReference type="PATRIC" id="fig|1348774.3.peg.481"/>
<reference evidence="1 2" key="1">
    <citation type="submission" date="2015-06" db="EMBL/GenBank/DDBJ databases">
        <authorList>
            <person name="Zeng Y."/>
            <person name="Huang Y."/>
        </authorList>
    </citation>
    <scope>NUCLEOTIDE SEQUENCE [LARGE SCALE GENOMIC DNA]</scope>
    <source>
        <strain evidence="1 2">PQ-2</strain>
    </source>
</reference>
<protein>
    <submittedName>
        <fullName evidence="1">Uncharacterized protein</fullName>
    </submittedName>
</protein>
<dbReference type="KEGG" id="cna:AB433_02285"/>
<organism evidence="1 2">
    <name type="scientific">Croceicoccus naphthovorans</name>
    <dbReference type="NCBI Taxonomy" id="1348774"/>
    <lineage>
        <taxon>Bacteria</taxon>
        <taxon>Pseudomonadati</taxon>
        <taxon>Pseudomonadota</taxon>
        <taxon>Alphaproteobacteria</taxon>
        <taxon>Sphingomonadales</taxon>
        <taxon>Erythrobacteraceae</taxon>
        <taxon>Croceicoccus</taxon>
    </lineage>
</organism>
<dbReference type="AlphaFoldDB" id="A0A0G3XEL2"/>
<gene>
    <name evidence="1" type="ORF">AB433_02285</name>
</gene>
<keyword evidence="2" id="KW-1185">Reference proteome</keyword>
<proteinExistence type="predicted"/>
<dbReference type="EMBL" id="CP011770">
    <property type="protein sequence ID" value="AKM09056.1"/>
    <property type="molecule type" value="Genomic_DNA"/>
</dbReference>
<accession>A0A0G3XEL2</accession>
<dbReference type="Proteomes" id="UP000035287">
    <property type="component" value="Chromosome"/>
</dbReference>
<evidence type="ECO:0000313" key="2">
    <source>
        <dbReference type="Proteomes" id="UP000035287"/>
    </source>
</evidence>
<sequence>MERFDGAVGYFAFDGWTRPLAGEFHVSELDDLAIKLLPDKDVESLRHVNFLDEDDLAQPEDLGDIFYASIVGYPSSAAKRHDRISLETPLEIMSHFGEVEPNGRLSIAFNKKEGGLGSEGHTIPKDPFGKSGGAIFSMRSSGRVVLPGQSAKLAGIALEWRKPEKRIVGANVLILKKLMVGAIAGSR</sequence>